<name>A0A5B8V5X6_9BACT</name>
<feature type="transmembrane region" description="Helical" evidence="1">
    <location>
        <begin position="276"/>
        <end position="292"/>
    </location>
</feature>
<evidence type="ECO:0000313" key="3">
    <source>
        <dbReference type="Proteomes" id="UP000321533"/>
    </source>
</evidence>
<protein>
    <recommendedName>
        <fullName evidence="4">Glycosyltransferase RgtA/B/C/D-like domain-containing protein</fullName>
    </recommendedName>
</protein>
<feature type="transmembrane region" description="Helical" evidence="1">
    <location>
        <begin position="99"/>
        <end position="116"/>
    </location>
</feature>
<feature type="transmembrane region" description="Helical" evidence="1">
    <location>
        <begin position="344"/>
        <end position="366"/>
    </location>
</feature>
<keyword evidence="3" id="KW-1185">Reference proteome</keyword>
<dbReference type="EMBL" id="CP042435">
    <property type="protein sequence ID" value="QEC66026.1"/>
    <property type="molecule type" value="Genomic_DNA"/>
</dbReference>
<dbReference type="AlphaFoldDB" id="A0A5B8V5X6"/>
<feature type="transmembrane region" description="Helical" evidence="1">
    <location>
        <begin position="378"/>
        <end position="396"/>
    </location>
</feature>
<keyword evidence="1" id="KW-1133">Transmembrane helix</keyword>
<feature type="transmembrane region" description="Helical" evidence="1">
    <location>
        <begin position="146"/>
        <end position="169"/>
    </location>
</feature>
<feature type="transmembrane region" description="Helical" evidence="1">
    <location>
        <begin position="122"/>
        <end position="139"/>
    </location>
</feature>
<dbReference type="Proteomes" id="UP000321533">
    <property type="component" value="Chromosome"/>
</dbReference>
<feature type="transmembrane region" description="Helical" evidence="1">
    <location>
        <begin position="304"/>
        <end position="324"/>
    </location>
</feature>
<feature type="transmembrane region" description="Helical" evidence="1">
    <location>
        <begin position="220"/>
        <end position="243"/>
    </location>
</feature>
<sequence>MKEISKQEQWINYLLLIFFAALAFYCAQKTTSGLFLPADDDTFRDMAIAENIKHGQVFTDPSYRNELLWYNPGLPGLEAFISWVTGVPLNLILAQAGKYLNLFIPFTLFLLCAKLFDKRVAFGAATASFFFVCGNDYGTHMSGYTYILLPICFTQSLFYLVLILTYRTFESLKNLYFLLLGLAAGSLFLFHSAPAFIFCIILGLLLLFSLIKKEMSFKEVIVKGLFFSVTFLLVASPLLYNIFIHYSFHVKNIDPTQWVYFLFRPGNGNKLIEENVNIYLAIAVIGLIHLIRNKSFKQTAKRIILYWFFTAAIIFIYLYIIVILRTKYGIHLPGFVPSVDIFFYVKACESVLFGIGILAIIKWLIIKIDWRIKFNPGYLLYAVVLCLVLVRFPSYYTRKEFGRLRMLTIEKQQNSSFYNMYEWIKQNTLINDVLLCSLNEAQYPVMASGRKLIVTGIYYSNPYVSYLDRKIDCDNLLQSLQQTQHDDVLFDKYKVNYLIINKKDEGKYISAKTLFPTVAYNDNDYVIRKK</sequence>
<evidence type="ECO:0000313" key="2">
    <source>
        <dbReference type="EMBL" id="QEC66026.1"/>
    </source>
</evidence>
<dbReference type="KEGG" id="pgin:FRZ67_01410"/>
<accession>A0A5B8V5X6</accession>
<gene>
    <name evidence="2" type="ORF">FRZ67_01410</name>
</gene>
<dbReference type="RefSeq" id="WP_147187826.1">
    <property type="nucleotide sequence ID" value="NZ_CP042435.1"/>
</dbReference>
<keyword evidence="1" id="KW-0812">Transmembrane</keyword>
<feature type="transmembrane region" description="Helical" evidence="1">
    <location>
        <begin position="175"/>
        <end position="208"/>
    </location>
</feature>
<organism evidence="2 3">
    <name type="scientific">Panacibacter ginsenosidivorans</name>
    <dbReference type="NCBI Taxonomy" id="1813871"/>
    <lineage>
        <taxon>Bacteria</taxon>
        <taxon>Pseudomonadati</taxon>
        <taxon>Bacteroidota</taxon>
        <taxon>Chitinophagia</taxon>
        <taxon>Chitinophagales</taxon>
        <taxon>Chitinophagaceae</taxon>
        <taxon>Panacibacter</taxon>
    </lineage>
</organism>
<evidence type="ECO:0000256" key="1">
    <source>
        <dbReference type="SAM" id="Phobius"/>
    </source>
</evidence>
<evidence type="ECO:0008006" key="4">
    <source>
        <dbReference type="Google" id="ProtNLM"/>
    </source>
</evidence>
<dbReference type="OrthoDB" id="783542at2"/>
<reference evidence="2 3" key="1">
    <citation type="journal article" date="2016" name="Int. J. Syst. Evol. Microbiol.">
        <title>Panacibacter ginsenosidivorans gen. nov., sp. nov., with ginsenoside converting activity isolated from soil of a ginseng field.</title>
        <authorList>
            <person name="Siddiqi M.Z."/>
            <person name="Muhammad Shafi S."/>
            <person name="Choi K.D."/>
            <person name="Im W.T."/>
        </authorList>
    </citation>
    <scope>NUCLEOTIDE SEQUENCE [LARGE SCALE GENOMIC DNA]</scope>
    <source>
        <strain evidence="2 3">Gsoil1550</strain>
    </source>
</reference>
<proteinExistence type="predicted"/>
<feature type="transmembrane region" description="Helical" evidence="1">
    <location>
        <begin position="12"/>
        <end position="36"/>
    </location>
</feature>
<keyword evidence="1" id="KW-0472">Membrane</keyword>